<evidence type="ECO:0000313" key="2">
    <source>
        <dbReference type="Proteomes" id="UP001165101"/>
    </source>
</evidence>
<keyword evidence="2" id="KW-1185">Reference proteome</keyword>
<evidence type="ECO:0000313" key="1">
    <source>
        <dbReference type="EMBL" id="GMF01897.1"/>
    </source>
</evidence>
<dbReference type="EMBL" id="BSXV01005209">
    <property type="protein sequence ID" value="GMF01897.1"/>
    <property type="molecule type" value="Genomic_DNA"/>
</dbReference>
<reference evidence="1" key="1">
    <citation type="submission" date="2023-04" db="EMBL/GenBank/DDBJ databases">
        <title>Candida boidinii NBRC 1967.</title>
        <authorList>
            <person name="Ichikawa N."/>
            <person name="Sato H."/>
            <person name="Tonouchi N."/>
        </authorList>
    </citation>
    <scope>NUCLEOTIDE SEQUENCE</scope>
    <source>
        <strain evidence="1">NBRC 1967</strain>
    </source>
</reference>
<sequence>MISLIFKKQKRRRTLEQDLASLSESTGDVSIHQLSRASTINNLNGGQSNDNQEGDEDEDDDDDDELTTPEADDNAATPVRPLGTQILDTFRR</sequence>
<organism evidence="1 2">
    <name type="scientific">Candida boidinii</name>
    <name type="common">Yeast</name>
    <dbReference type="NCBI Taxonomy" id="5477"/>
    <lineage>
        <taxon>Eukaryota</taxon>
        <taxon>Fungi</taxon>
        <taxon>Dikarya</taxon>
        <taxon>Ascomycota</taxon>
        <taxon>Saccharomycotina</taxon>
        <taxon>Pichiomycetes</taxon>
        <taxon>Pichiales</taxon>
        <taxon>Pichiaceae</taxon>
        <taxon>Ogataea</taxon>
        <taxon>Ogataea/Candida clade</taxon>
    </lineage>
</organism>
<comment type="caution">
    <text evidence="1">The sequence shown here is derived from an EMBL/GenBank/DDBJ whole genome shotgun (WGS) entry which is preliminary data.</text>
</comment>
<proteinExistence type="predicted"/>
<name>A0ACB5U4U2_CANBO</name>
<gene>
    <name evidence="1" type="ORF">Cboi01_000597700</name>
</gene>
<protein>
    <submittedName>
        <fullName evidence="1">Unnamed protein product</fullName>
    </submittedName>
</protein>
<accession>A0ACB5U4U2</accession>
<dbReference type="Proteomes" id="UP001165101">
    <property type="component" value="Unassembled WGS sequence"/>
</dbReference>